<sequence length="274" mass="30326">MAVSEQGTLSSVRTFGRPASLPRIVPLLACPGPMPLPRDDRDHPRAAAFRAFIRETGFPCVGAKAALSRGRMRVLVARSVTSAWDDMRIYPALLAFAARYRARPDTFQSLAVVFEDPCTLSEAAFERHLWERLQSLADKDAWLGHAWDERVAPDPDNPHFSLSFGGEAFFVVGLHPGASRPARRFSSPALVFNPHRQFESLREAGRYERLRASIVQRDVALSGSANPMLARHGEVSEARQYSGRAVDEGWRCPFRPRTDQQAAGTRTAGGTDGR</sequence>
<evidence type="ECO:0008006" key="4">
    <source>
        <dbReference type="Google" id="ProtNLM"/>
    </source>
</evidence>
<keyword evidence="3" id="KW-1185">Reference proteome</keyword>
<dbReference type="EMBL" id="BPQJ01000001">
    <property type="protein sequence ID" value="GJD59884.1"/>
    <property type="molecule type" value="Genomic_DNA"/>
</dbReference>
<accession>A0AA37H6L0</accession>
<name>A0AA37H6L0_9HYPH</name>
<evidence type="ECO:0000256" key="1">
    <source>
        <dbReference type="SAM" id="MobiDB-lite"/>
    </source>
</evidence>
<dbReference type="NCBIfam" id="NF041366">
    <property type="entry name" value="GntA_guanitoxin"/>
    <property type="match status" value="1"/>
</dbReference>
<dbReference type="AlphaFoldDB" id="A0AA37H6L0"/>
<evidence type="ECO:0000313" key="3">
    <source>
        <dbReference type="Proteomes" id="UP001055286"/>
    </source>
</evidence>
<protein>
    <recommendedName>
        <fullName evidence="4">YqcI/YcgG family protein</fullName>
    </recommendedName>
</protein>
<organism evidence="2 3">
    <name type="scientific">Methylobacterium frigidaeris</name>
    <dbReference type="NCBI Taxonomy" id="2038277"/>
    <lineage>
        <taxon>Bacteria</taxon>
        <taxon>Pseudomonadati</taxon>
        <taxon>Pseudomonadota</taxon>
        <taxon>Alphaproteobacteria</taxon>
        <taxon>Hyphomicrobiales</taxon>
        <taxon>Methylobacteriaceae</taxon>
        <taxon>Methylobacterium</taxon>
    </lineage>
</organism>
<dbReference type="PANTHER" id="PTHR40045">
    <property type="entry name" value="YCGG FAMILY PROTEIN"/>
    <property type="match status" value="1"/>
</dbReference>
<comment type="caution">
    <text evidence="2">The sequence shown here is derived from an EMBL/GenBank/DDBJ whole genome shotgun (WGS) entry which is preliminary data.</text>
</comment>
<reference evidence="2" key="1">
    <citation type="journal article" date="2016" name="Front. Microbiol.">
        <title>Genome Sequence of the Piezophilic, Mesophilic Sulfate-Reducing Bacterium Desulfovibrio indicus J2T.</title>
        <authorList>
            <person name="Cao J."/>
            <person name="Maignien L."/>
            <person name="Shao Z."/>
            <person name="Alain K."/>
            <person name="Jebbar M."/>
        </authorList>
    </citation>
    <scope>NUCLEOTIDE SEQUENCE</scope>
    <source>
        <strain evidence="2">JCM 32048</strain>
    </source>
</reference>
<dbReference type="InterPro" id="IPR014988">
    <property type="entry name" value="Uncharacterised_YqcI/YcgG"/>
</dbReference>
<dbReference type="Pfam" id="PF08892">
    <property type="entry name" value="YqcI_YcgG"/>
    <property type="match status" value="1"/>
</dbReference>
<feature type="compositionally biased region" description="Low complexity" evidence="1">
    <location>
        <begin position="259"/>
        <end position="274"/>
    </location>
</feature>
<feature type="region of interest" description="Disordered" evidence="1">
    <location>
        <begin position="250"/>
        <end position="274"/>
    </location>
</feature>
<dbReference type="PANTHER" id="PTHR40045:SF1">
    <property type="entry name" value="YQCI_YCGG FAMILY PROTEIN"/>
    <property type="match status" value="1"/>
</dbReference>
<reference evidence="2" key="2">
    <citation type="submission" date="2021-08" db="EMBL/GenBank/DDBJ databases">
        <authorList>
            <person name="Tani A."/>
            <person name="Ola A."/>
            <person name="Ogura Y."/>
            <person name="Katsura K."/>
            <person name="Hayashi T."/>
        </authorList>
    </citation>
    <scope>NUCLEOTIDE SEQUENCE</scope>
    <source>
        <strain evidence="2">JCM 32048</strain>
    </source>
</reference>
<gene>
    <name evidence="2" type="ORF">MPEAHAMD_0015</name>
</gene>
<proteinExistence type="predicted"/>
<dbReference type="Proteomes" id="UP001055286">
    <property type="component" value="Unassembled WGS sequence"/>
</dbReference>
<evidence type="ECO:0000313" key="2">
    <source>
        <dbReference type="EMBL" id="GJD59884.1"/>
    </source>
</evidence>